<evidence type="ECO:0000313" key="2">
    <source>
        <dbReference type="EMBL" id="EGT50143.1"/>
    </source>
</evidence>
<keyword evidence="3" id="KW-1185">Reference proteome</keyword>
<name>G0N1E2_CAEBE</name>
<dbReference type="Proteomes" id="UP000008068">
    <property type="component" value="Unassembled WGS sequence"/>
</dbReference>
<keyword evidence="1" id="KW-0812">Transmembrane</keyword>
<reference evidence="3" key="1">
    <citation type="submission" date="2011-07" db="EMBL/GenBank/DDBJ databases">
        <authorList>
            <consortium name="Caenorhabditis brenneri Sequencing and Analysis Consortium"/>
            <person name="Wilson R.K."/>
        </authorList>
    </citation>
    <scope>NUCLEOTIDE SEQUENCE [LARGE SCALE GENOMIC DNA]</scope>
    <source>
        <strain evidence="3">PB2801</strain>
    </source>
</reference>
<dbReference type="InterPro" id="IPR018817">
    <property type="entry name" value="7TM_GPCR_serpentine_rcpt_Srz"/>
</dbReference>
<dbReference type="EMBL" id="GL379827">
    <property type="protein sequence ID" value="EGT50143.1"/>
    <property type="molecule type" value="Genomic_DNA"/>
</dbReference>
<sequence length="254" mass="29201">MASNFSVLSFSLEASKKASNQWTLLFIDFLILLLSLSIFPFYLHVYRSNKERDKSTAVFQIINHFHGCKKLLYSNYAILLLLILLTFIFPYSIAFPSILYSWFTVTLCYAILICEINQFLLGLLAIQRFFIYFFPSSEKILNFGDVTMNWIVGLSYTTSVIGKMVLCYFCSPDEYDEIFFDFYFILFYFVITDAIVTPFIIQLTYLGCNRRNMMSFMTFLKLGGGKMCCMFCKATAIEPASSGIVNQLSSTVVA</sequence>
<feature type="transmembrane region" description="Helical" evidence="1">
    <location>
        <begin position="147"/>
        <end position="171"/>
    </location>
</feature>
<feature type="transmembrane region" description="Helical" evidence="1">
    <location>
        <begin position="71"/>
        <end position="93"/>
    </location>
</feature>
<dbReference type="PANTHER" id="PTHR31720:SF12">
    <property type="entry name" value="SERPENTINE RECEPTOR, CLASS T-RELATED"/>
    <property type="match status" value="1"/>
</dbReference>
<organism evidence="3">
    <name type="scientific">Caenorhabditis brenneri</name>
    <name type="common">Nematode worm</name>
    <dbReference type="NCBI Taxonomy" id="135651"/>
    <lineage>
        <taxon>Eukaryota</taxon>
        <taxon>Metazoa</taxon>
        <taxon>Ecdysozoa</taxon>
        <taxon>Nematoda</taxon>
        <taxon>Chromadorea</taxon>
        <taxon>Rhabditida</taxon>
        <taxon>Rhabditina</taxon>
        <taxon>Rhabditomorpha</taxon>
        <taxon>Rhabditoidea</taxon>
        <taxon>Rhabditidae</taxon>
        <taxon>Peloderinae</taxon>
        <taxon>Caenorhabditis</taxon>
    </lineage>
</organism>
<dbReference type="OMA" id="LICEINQ"/>
<evidence type="ECO:0000256" key="1">
    <source>
        <dbReference type="SAM" id="Phobius"/>
    </source>
</evidence>
<feature type="transmembrane region" description="Helical" evidence="1">
    <location>
        <begin position="99"/>
        <end position="126"/>
    </location>
</feature>
<dbReference type="InParanoid" id="G0N1E2"/>
<dbReference type="PANTHER" id="PTHR31720">
    <property type="entry name" value="SERPENTINE RECEPTOR, CLASS Z-RELATED"/>
    <property type="match status" value="1"/>
</dbReference>
<gene>
    <name evidence="2" type="ORF">CAEBREN_08604</name>
</gene>
<keyword evidence="1" id="KW-1133">Transmembrane helix</keyword>
<dbReference type="AlphaFoldDB" id="G0N1E2"/>
<feature type="transmembrane region" description="Helical" evidence="1">
    <location>
        <begin position="22"/>
        <end position="45"/>
    </location>
</feature>
<feature type="transmembrane region" description="Helical" evidence="1">
    <location>
        <begin position="183"/>
        <end position="208"/>
    </location>
</feature>
<keyword evidence="1" id="KW-0472">Membrane</keyword>
<dbReference type="eggNOG" id="ENOG502R34X">
    <property type="taxonomic scope" value="Eukaryota"/>
</dbReference>
<dbReference type="Pfam" id="PF10325">
    <property type="entry name" value="7TM_GPCR_Srz"/>
    <property type="match status" value="1"/>
</dbReference>
<protein>
    <submittedName>
        <fullName evidence="2">Uncharacterized protein</fullName>
    </submittedName>
</protein>
<accession>G0N1E2</accession>
<proteinExistence type="predicted"/>
<dbReference type="HOGENOM" id="CLU_056063_2_0_1"/>
<evidence type="ECO:0000313" key="3">
    <source>
        <dbReference type="Proteomes" id="UP000008068"/>
    </source>
</evidence>